<dbReference type="Pfam" id="PF08238">
    <property type="entry name" value="Sel1"/>
    <property type="match status" value="8"/>
</dbReference>
<evidence type="ECO:0000259" key="1">
    <source>
        <dbReference type="Pfam" id="PF20703"/>
    </source>
</evidence>
<proteinExistence type="predicted"/>
<comment type="caution">
    <text evidence="2">The sequence shown here is derived from an EMBL/GenBank/DDBJ whole genome shotgun (WGS) entry which is preliminary data.</text>
</comment>
<dbReference type="OrthoDB" id="5288505at2"/>
<gene>
    <name evidence="2" type="ORF">EC580_06805</name>
</gene>
<dbReference type="PANTHER" id="PTHR43628">
    <property type="entry name" value="ACTIVATOR OF C KINASE PROTEIN 1-RELATED"/>
    <property type="match status" value="1"/>
</dbReference>
<reference evidence="2" key="1">
    <citation type="submission" date="2018-10" db="EMBL/GenBank/DDBJ databases">
        <title>Acidithiobacillus sulfuriphilus sp. nov.: an extremely acidophilic sulfur-oxidizing chemolithotroph isolated from a neutral pH environment.</title>
        <authorList>
            <person name="Falagan C."/>
            <person name="Moya-Beltran A."/>
            <person name="Quatrini R."/>
            <person name="Johnson D.B."/>
        </authorList>
    </citation>
    <scope>NUCLEOTIDE SEQUENCE [LARGE SCALE GENOMIC DNA]</scope>
    <source>
        <strain evidence="2">CJ-2</strain>
    </source>
</reference>
<feature type="domain" description="Novel STAND NTPase 1" evidence="1">
    <location>
        <begin position="207"/>
        <end position="632"/>
    </location>
</feature>
<protein>
    <submittedName>
        <fullName evidence="2">DUF4062 domain-containing protein</fullName>
    </submittedName>
</protein>
<dbReference type="Pfam" id="PF20703">
    <property type="entry name" value="nSTAND1"/>
    <property type="match status" value="1"/>
</dbReference>
<dbReference type="SMART" id="SM00671">
    <property type="entry name" value="SEL1"/>
    <property type="match status" value="8"/>
</dbReference>
<dbReference type="SUPFAM" id="SSF81901">
    <property type="entry name" value="HCP-like"/>
    <property type="match status" value="2"/>
</dbReference>
<dbReference type="InterPro" id="IPR006597">
    <property type="entry name" value="Sel1-like"/>
</dbReference>
<dbReference type="PANTHER" id="PTHR43628:SF1">
    <property type="entry name" value="CHITIN SYNTHASE REGULATORY FACTOR 2-RELATED"/>
    <property type="match status" value="1"/>
</dbReference>
<dbReference type="InterPro" id="IPR049052">
    <property type="entry name" value="nSTAND1"/>
</dbReference>
<accession>A0A3M8R3U2</accession>
<sequence length="1038" mass="114387">MNEKMFRVFVSSPGDVAAERQRVKLVVERLNGEFEGRARFAPIFWEDQSYSAHATFQAQITEAARCDLVLAIFRARLGTPLPDDWPKVPGTNQPYPSGSAYEVLTAIEARQSGKPLPDVYVFRYKDAPNPSLDAADRIAIEAEWERLKRFFDTWFKNPSGEFIAAFQWYQSTDDLAQQIEKCLRKWLVDRDILSEGPIWDRALNGCPFPGLAAFDADRRSVFFGRELAIKSAIFRLRQASLPFLLLIGASGSGKSSLLRAGLVPELLTPSIIPEVDLWRAAVMTADGDPFAQLAQCLLMETALGPELQQGAFGTPELLAKQLRTDLDTATLPLQEALDRAANARRETVKSDTKPHARLLLGIDQTERWFMENIPSETIHAFAALLGTWVEQSLVTLILTLRSDAYTGFQNVPALLHLRESGATFDLVPPTSAELEEMVTRPVAACRPSLEFGECAGQSLASRLVTDAQGGDVLPLLQMTLTRLYEAEEKRKDGKLSCDDYHGMEEAVTEAANKALFSVDEEARGQLPALVKALVQDVISDPSTGAAMPVVVAVDRAAFEAQHPERRALVDAFVANRLLSSEGDASSQRVRPTHESLLRIWPQAKTIVEENAALIRVENTLRPMVRAWSDATEAEKTGYLDLPPALLSGAQQLVDRWGADLDTEMRDFIAQAAARDAEKRDRERQMQEQRIRDAEAVAAANRKKYIYTGVLSMGFLAGLITAGVFYENAKETRNALGLTIGLEYAGVHLPTNYHLAVPYLSKAADNNDKNAQFALGVFYDKGYGVPRDPTRAVYWFQKAAKQGIAGAEYNLGNAYYKGRGTLQSYDKAIYWYQKAADHGFVQAEYNLGTAYFTGQGVPQNYVTALHWLNNAAQKGYALAEYQLGVAYRHGFGVTQNEVTAVHWYNKAAQQGNPDAEVSLGNAYRLGSGVKQNYFAAFFWYSKAAEGGNAGAEVDLGASYSLGIGVTQNYAMADDWYMKAALQGNTYAQLNLGQAYAMGRGVQKSTKIAIVWWKIAAAQGGPAGEMAQKEIARVESSNSN</sequence>
<dbReference type="Gene3D" id="1.25.40.10">
    <property type="entry name" value="Tetratricopeptide repeat domain"/>
    <property type="match status" value="2"/>
</dbReference>
<dbReference type="SUPFAM" id="SSF52540">
    <property type="entry name" value="P-loop containing nucleoside triphosphate hydrolases"/>
    <property type="match status" value="1"/>
</dbReference>
<dbReference type="RefSeq" id="WP_123103459.1">
    <property type="nucleotide sequence ID" value="NZ_CP127527.1"/>
</dbReference>
<organism evidence="2">
    <name type="scientific">Acidithiobacillus sulfuriphilus</name>
    <dbReference type="NCBI Taxonomy" id="1867749"/>
    <lineage>
        <taxon>Bacteria</taxon>
        <taxon>Pseudomonadati</taxon>
        <taxon>Pseudomonadota</taxon>
        <taxon>Acidithiobacillia</taxon>
        <taxon>Acidithiobacillales</taxon>
        <taxon>Acidithiobacillaceae</taxon>
        <taxon>Acidithiobacillus</taxon>
    </lineage>
</organism>
<dbReference type="EMBL" id="RIZI01000158">
    <property type="protein sequence ID" value="RNF63238.1"/>
    <property type="molecule type" value="Genomic_DNA"/>
</dbReference>
<name>A0A3M8R3U2_9PROT</name>
<dbReference type="InterPro" id="IPR027417">
    <property type="entry name" value="P-loop_NTPase"/>
</dbReference>
<dbReference type="AlphaFoldDB" id="A0A3M8R3U2"/>
<evidence type="ECO:0000313" key="2">
    <source>
        <dbReference type="EMBL" id="RNF63238.1"/>
    </source>
</evidence>
<dbReference type="InterPro" id="IPR052945">
    <property type="entry name" value="Mitotic_Regulator"/>
</dbReference>
<dbReference type="InterPro" id="IPR011990">
    <property type="entry name" value="TPR-like_helical_dom_sf"/>
</dbReference>